<keyword evidence="2" id="KW-1185">Reference proteome</keyword>
<gene>
    <name evidence="1" type="ORF">GMARGA_LOCUS44775</name>
</gene>
<evidence type="ECO:0000313" key="1">
    <source>
        <dbReference type="EMBL" id="CAG8855954.1"/>
    </source>
</evidence>
<name>A0ABN7XPE7_GIGMA</name>
<protein>
    <submittedName>
        <fullName evidence="1">3256_t:CDS:1</fullName>
    </submittedName>
</protein>
<comment type="caution">
    <text evidence="1">The sequence shown here is derived from an EMBL/GenBank/DDBJ whole genome shotgun (WGS) entry which is preliminary data.</text>
</comment>
<reference evidence="1 2" key="1">
    <citation type="submission" date="2021-06" db="EMBL/GenBank/DDBJ databases">
        <authorList>
            <person name="Kallberg Y."/>
            <person name="Tangrot J."/>
            <person name="Rosling A."/>
        </authorList>
    </citation>
    <scope>NUCLEOTIDE SEQUENCE [LARGE SCALE GENOMIC DNA]</scope>
    <source>
        <strain evidence="1 2">120-4 pot B 10/14</strain>
    </source>
</reference>
<proteinExistence type="predicted"/>
<evidence type="ECO:0000313" key="2">
    <source>
        <dbReference type="Proteomes" id="UP000789901"/>
    </source>
</evidence>
<dbReference type="Proteomes" id="UP000789901">
    <property type="component" value="Unassembled WGS sequence"/>
</dbReference>
<organism evidence="1 2">
    <name type="scientific">Gigaspora margarita</name>
    <dbReference type="NCBI Taxonomy" id="4874"/>
    <lineage>
        <taxon>Eukaryota</taxon>
        <taxon>Fungi</taxon>
        <taxon>Fungi incertae sedis</taxon>
        <taxon>Mucoromycota</taxon>
        <taxon>Glomeromycotina</taxon>
        <taxon>Glomeromycetes</taxon>
        <taxon>Diversisporales</taxon>
        <taxon>Gigasporaceae</taxon>
        <taxon>Gigaspora</taxon>
    </lineage>
</organism>
<sequence length="71" mass="7946">LPTLLITQIAFKLAKIDLSNKAKVAFLKEKNCAHFGNLLGESLWQSHIVLKSILPTLENLQSFEQYTAAFS</sequence>
<feature type="non-terminal residue" evidence="1">
    <location>
        <position position="1"/>
    </location>
</feature>
<dbReference type="EMBL" id="CAJVQB010154837">
    <property type="protein sequence ID" value="CAG8855954.1"/>
    <property type="molecule type" value="Genomic_DNA"/>
</dbReference>
<accession>A0ABN7XPE7</accession>